<feature type="transmembrane region" description="Helical" evidence="6">
    <location>
        <begin position="373"/>
        <end position="393"/>
    </location>
</feature>
<dbReference type="PANTHER" id="PTHR43791:SF65">
    <property type="entry name" value="MAJOR FACILITATOR SUPERFAMILY (MFS) PROFILE DOMAIN-CONTAINING PROTEIN-RELATED"/>
    <property type="match status" value="1"/>
</dbReference>
<keyword evidence="5 6" id="KW-0472">Membrane</keyword>
<dbReference type="InterPro" id="IPR011701">
    <property type="entry name" value="MFS"/>
</dbReference>
<comment type="caution">
    <text evidence="7">The sequence shown here is derived from an EMBL/GenBank/DDBJ whole genome shotgun (WGS) entry which is preliminary data.</text>
</comment>
<dbReference type="SUPFAM" id="SSF103473">
    <property type="entry name" value="MFS general substrate transporter"/>
    <property type="match status" value="1"/>
</dbReference>
<evidence type="ECO:0000256" key="6">
    <source>
        <dbReference type="SAM" id="Phobius"/>
    </source>
</evidence>
<evidence type="ECO:0000313" key="8">
    <source>
        <dbReference type="Proteomes" id="UP000813444"/>
    </source>
</evidence>
<name>A0A8K0WJ74_9HYPO</name>
<dbReference type="OrthoDB" id="1935484at2759"/>
<feature type="transmembrane region" description="Helical" evidence="6">
    <location>
        <begin position="244"/>
        <end position="268"/>
    </location>
</feature>
<evidence type="ECO:0000256" key="1">
    <source>
        <dbReference type="ARBA" id="ARBA00004141"/>
    </source>
</evidence>
<keyword evidence="4 6" id="KW-1133">Transmembrane helix</keyword>
<keyword evidence="2" id="KW-0813">Transport</keyword>
<evidence type="ECO:0000256" key="3">
    <source>
        <dbReference type="ARBA" id="ARBA00022692"/>
    </source>
</evidence>
<dbReference type="GO" id="GO:0016020">
    <property type="term" value="C:membrane"/>
    <property type="evidence" value="ECO:0007669"/>
    <property type="project" value="UniProtKB-SubCell"/>
</dbReference>
<evidence type="ECO:0000313" key="7">
    <source>
        <dbReference type="EMBL" id="KAH7303651.1"/>
    </source>
</evidence>
<feature type="transmembrane region" description="Helical" evidence="6">
    <location>
        <begin position="274"/>
        <end position="294"/>
    </location>
</feature>
<keyword evidence="8" id="KW-1185">Reference proteome</keyword>
<dbReference type="AlphaFoldDB" id="A0A8K0WJ74"/>
<reference evidence="7" key="1">
    <citation type="journal article" date="2021" name="Nat. Commun.">
        <title>Genetic determinants of endophytism in the Arabidopsis root mycobiome.</title>
        <authorList>
            <person name="Mesny F."/>
            <person name="Miyauchi S."/>
            <person name="Thiergart T."/>
            <person name="Pickel B."/>
            <person name="Atanasova L."/>
            <person name="Karlsson M."/>
            <person name="Huettel B."/>
            <person name="Barry K.W."/>
            <person name="Haridas S."/>
            <person name="Chen C."/>
            <person name="Bauer D."/>
            <person name="Andreopoulos W."/>
            <person name="Pangilinan J."/>
            <person name="LaButti K."/>
            <person name="Riley R."/>
            <person name="Lipzen A."/>
            <person name="Clum A."/>
            <person name="Drula E."/>
            <person name="Henrissat B."/>
            <person name="Kohler A."/>
            <person name="Grigoriev I.V."/>
            <person name="Martin F.M."/>
            <person name="Hacquard S."/>
        </authorList>
    </citation>
    <scope>NUCLEOTIDE SEQUENCE</scope>
    <source>
        <strain evidence="7">MPI-CAGE-CH-0235</strain>
    </source>
</reference>
<accession>A0A8K0WJ74</accession>
<protein>
    <submittedName>
        <fullName evidence="7">Major facilitator superfamily domain-containing protein</fullName>
    </submittedName>
</protein>
<keyword evidence="3 6" id="KW-0812">Transmembrane</keyword>
<dbReference type="Pfam" id="PF07690">
    <property type="entry name" value="MFS_1"/>
    <property type="match status" value="1"/>
</dbReference>
<dbReference type="Gene3D" id="1.20.1250.20">
    <property type="entry name" value="MFS general substrate transporter like domains"/>
    <property type="match status" value="1"/>
</dbReference>
<evidence type="ECO:0000256" key="5">
    <source>
        <dbReference type="ARBA" id="ARBA00023136"/>
    </source>
</evidence>
<dbReference type="PANTHER" id="PTHR43791">
    <property type="entry name" value="PERMEASE-RELATED"/>
    <property type="match status" value="1"/>
</dbReference>
<feature type="transmembrane region" description="Helical" evidence="6">
    <location>
        <begin position="133"/>
        <end position="152"/>
    </location>
</feature>
<feature type="transmembrane region" description="Helical" evidence="6">
    <location>
        <begin position="212"/>
        <end position="232"/>
    </location>
</feature>
<feature type="transmembrane region" description="Helical" evidence="6">
    <location>
        <begin position="63"/>
        <end position="86"/>
    </location>
</feature>
<dbReference type="GO" id="GO:0022857">
    <property type="term" value="F:transmembrane transporter activity"/>
    <property type="evidence" value="ECO:0007669"/>
    <property type="project" value="InterPro"/>
</dbReference>
<dbReference type="EMBL" id="JAGPNK010000030">
    <property type="protein sequence ID" value="KAH7303651.1"/>
    <property type="molecule type" value="Genomic_DNA"/>
</dbReference>
<comment type="subcellular location">
    <subcellularLocation>
        <location evidence="1">Membrane</location>
        <topology evidence="1">Multi-pass membrane protein</topology>
    </subcellularLocation>
</comment>
<gene>
    <name evidence="7" type="ORF">B0I35DRAFT_485017</name>
</gene>
<dbReference type="InterPro" id="IPR036259">
    <property type="entry name" value="MFS_trans_sf"/>
</dbReference>
<sequence length="431" mass="48733">MFMALELDRSNISQALSDGMLADVGMDTNDFNLGMTVFRTTFLLVELPSQLGQFWLSGRGSFLACRALIAIFMGGFIPDVILYLSYFYTSTEMAVRLAFFWTAYNVADIISGFLGAGFLQLRGWHGLEGCRWLFLFEGLMTLLIGISAWFLMPAGPTQTAGILRGSGWFDEREQRIMVNRVIRDDPSKGGMHNRQPITPRLLWDSLKDYDLWPVYAIGLLFIIPGTPPATYFTLTLRVLGFNVLVTNLLIIPQTVFSIFTLLGFTYLAERTGERALVGAIAQLWRLPFLIYLYTVDITTANRRGSFGALTILLAAPSAHAVQVAWAPRNSNAVRSRTVSAALYNMAVQMSGIISANVYREHDAPRYRDGNKNLIAILALTIFIYVSTRFYCVWRNNRREKIWNAMDDEQKKEYLEATTDKGNKRLDFRFAL</sequence>
<evidence type="ECO:0000256" key="4">
    <source>
        <dbReference type="ARBA" id="ARBA00022989"/>
    </source>
</evidence>
<evidence type="ECO:0000256" key="2">
    <source>
        <dbReference type="ARBA" id="ARBA00022448"/>
    </source>
</evidence>
<feature type="transmembrane region" description="Helical" evidence="6">
    <location>
        <begin position="306"/>
        <end position="325"/>
    </location>
</feature>
<organism evidence="7 8">
    <name type="scientific">Stachybotrys elegans</name>
    <dbReference type="NCBI Taxonomy" id="80388"/>
    <lineage>
        <taxon>Eukaryota</taxon>
        <taxon>Fungi</taxon>
        <taxon>Dikarya</taxon>
        <taxon>Ascomycota</taxon>
        <taxon>Pezizomycotina</taxon>
        <taxon>Sordariomycetes</taxon>
        <taxon>Hypocreomycetidae</taxon>
        <taxon>Hypocreales</taxon>
        <taxon>Stachybotryaceae</taxon>
        <taxon>Stachybotrys</taxon>
    </lineage>
</organism>
<proteinExistence type="predicted"/>
<feature type="transmembrane region" description="Helical" evidence="6">
    <location>
        <begin position="98"/>
        <end position="121"/>
    </location>
</feature>
<dbReference type="Proteomes" id="UP000813444">
    <property type="component" value="Unassembled WGS sequence"/>
</dbReference>